<evidence type="ECO:0000256" key="2">
    <source>
        <dbReference type="ARBA" id="ARBA00009773"/>
    </source>
</evidence>
<dbReference type="InterPro" id="IPR002549">
    <property type="entry name" value="AI-2E-like"/>
</dbReference>
<comment type="similarity">
    <text evidence="2">Belongs to the autoinducer-2 exporter (AI-2E) (TC 2.A.86) family.</text>
</comment>
<feature type="transmembrane region" description="Helical" evidence="8">
    <location>
        <begin position="166"/>
        <end position="188"/>
    </location>
</feature>
<comment type="caution">
    <text evidence="9">The sequence shown here is derived from an EMBL/GenBank/DDBJ whole genome shotgun (WGS) entry which is preliminary data.</text>
</comment>
<evidence type="ECO:0000256" key="3">
    <source>
        <dbReference type="ARBA" id="ARBA00022448"/>
    </source>
</evidence>
<dbReference type="PANTHER" id="PTHR21716:SF67">
    <property type="entry name" value="TRANSPORT PROTEIN YDIK-RELATED"/>
    <property type="match status" value="1"/>
</dbReference>
<keyword evidence="10" id="KW-1185">Reference proteome</keyword>
<keyword evidence="5 8" id="KW-0812">Transmembrane</keyword>
<feature type="transmembrane region" description="Helical" evidence="8">
    <location>
        <begin position="40"/>
        <end position="61"/>
    </location>
</feature>
<evidence type="ECO:0000256" key="7">
    <source>
        <dbReference type="ARBA" id="ARBA00023136"/>
    </source>
</evidence>
<gene>
    <name evidence="9" type="ORF">ACFQBM_08985</name>
</gene>
<name>A0ABW1YLY0_9GAMM</name>
<evidence type="ECO:0000256" key="6">
    <source>
        <dbReference type="ARBA" id="ARBA00022989"/>
    </source>
</evidence>
<keyword evidence="6 8" id="KW-1133">Transmembrane helix</keyword>
<keyword evidence="3" id="KW-0813">Transport</keyword>
<feature type="transmembrane region" description="Helical" evidence="8">
    <location>
        <begin position="73"/>
        <end position="96"/>
    </location>
</feature>
<feature type="transmembrane region" description="Helical" evidence="8">
    <location>
        <begin position="284"/>
        <end position="300"/>
    </location>
</feature>
<evidence type="ECO:0000313" key="10">
    <source>
        <dbReference type="Proteomes" id="UP001596425"/>
    </source>
</evidence>
<evidence type="ECO:0000256" key="5">
    <source>
        <dbReference type="ARBA" id="ARBA00022692"/>
    </source>
</evidence>
<keyword evidence="7 8" id="KW-0472">Membrane</keyword>
<sequence length="372" mass="38999">MDAPENNRRASDPSALVDVAVRLALLALLAWLAARAFAPFLSFMMWALVLAISLYPLNQMLVSKTGTSKGRAACLLVLLMLLLLGVPTVLLGISFVDHMLEIYREFSRGSLAVPPPKPEVEEWPLVGDKLYAAWQSASGNLDAFIKSYEQQLRTISREAATAVGGMLAKLLAFIGAFIVAGIMLAYAAPGEESSRRIFSRICGPRFGPELLDLSVATVRSVTSGVIGVAFIQAVLLGIGFLLGGVPAAGLLALVALLLGIAQVPAIVLVVPVLAWIWGKGDGSTGANTLVTIYLVLAGLADNVLKPLMLGRGLAVPMPVILLGAIGGMISAGLIGLFIGAVTLALAYQIFWAWVHGAEPERTPDPGADPGGE</sequence>
<reference evidence="10" key="1">
    <citation type="journal article" date="2019" name="Int. J. Syst. Evol. Microbiol.">
        <title>The Global Catalogue of Microorganisms (GCM) 10K type strain sequencing project: providing services to taxonomists for standard genome sequencing and annotation.</title>
        <authorList>
            <consortium name="The Broad Institute Genomics Platform"/>
            <consortium name="The Broad Institute Genome Sequencing Center for Infectious Disease"/>
            <person name="Wu L."/>
            <person name="Ma J."/>
        </authorList>
    </citation>
    <scope>NUCLEOTIDE SEQUENCE [LARGE SCALE GENOMIC DNA]</scope>
    <source>
        <strain evidence="10">CGMCC 1.13718</strain>
    </source>
</reference>
<feature type="transmembrane region" description="Helical" evidence="8">
    <location>
        <begin position="15"/>
        <end position="34"/>
    </location>
</feature>
<accession>A0ABW1YLY0</accession>
<dbReference type="Proteomes" id="UP001596425">
    <property type="component" value="Unassembled WGS sequence"/>
</dbReference>
<dbReference type="RefSeq" id="WP_193189112.1">
    <property type="nucleotide sequence ID" value="NZ_JACZFR010000001.1"/>
</dbReference>
<evidence type="ECO:0000256" key="8">
    <source>
        <dbReference type="SAM" id="Phobius"/>
    </source>
</evidence>
<evidence type="ECO:0000313" key="9">
    <source>
        <dbReference type="EMBL" id="MFC6633413.1"/>
    </source>
</evidence>
<keyword evidence="4" id="KW-1003">Cell membrane</keyword>
<comment type="subcellular location">
    <subcellularLocation>
        <location evidence="1">Cell membrane</location>
        <topology evidence="1">Multi-pass membrane protein</topology>
    </subcellularLocation>
</comment>
<evidence type="ECO:0000256" key="1">
    <source>
        <dbReference type="ARBA" id="ARBA00004651"/>
    </source>
</evidence>
<dbReference type="EMBL" id="JBHSVR010000001">
    <property type="protein sequence ID" value="MFC6633413.1"/>
    <property type="molecule type" value="Genomic_DNA"/>
</dbReference>
<protein>
    <submittedName>
        <fullName evidence="9">AI-2E family transporter</fullName>
    </submittedName>
</protein>
<evidence type="ECO:0000256" key="4">
    <source>
        <dbReference type="ARBA" id="ARBA00022475"/>
    </source>
</evidence>
<feature type="transmembrane region" description="Helical" evidence="8">
    <location>
        <begin position="320"/>
        <end position="347"/>
    </location>
</feature>
<feature type="transmembrane region" description="Helical" evidence="8">
    <location>
        <begin position="221"/>
        <end position="242"/>
    </location>
</feature>
<dbReference type="Pfam" id="PF01594">
    <property type="entry name" value="AI-2E_transport"/>
    <property type="match status" value="1"/>
</dbReference>
<proteinExistence type="inferred from homology"/>
<dbReference type="PANTHER" id="PTHR21716">
    <property type="entry name" value="TRANSMEMBRANE PROTEIN"/>
    <property type="match status" value="1"/>
</dbReference>
<organism evidence="9 10">
    <name type="scientific">Microbulbifer taiwanensis</name>
    <dbReference type="NCBI Taxonomy" id="986746"/>
    <lineage>
        <taxon>Bacteria</taxon>
        <taxon>Pseudomonadati</taxon>
        <taxon>Pseudomonadota</taxon>
        <taxon>Gammaproteobacteria</taxon>
        <taxon>Cellvibrionales</taxon>
        <taxon>Microbulbiferaceae</taxon>
        <taxon>Microbulbifer</taxon>
    </lineage>
</organism>
<feature type="transmembrane region" description="Helical" evidence="8">
    <location>
        <begin position="248"/>
        <end position="277"/>
    </location>
</feature>